<evidence type="ECO:0000313" key="2">
    <source>
        <dbReference type="EMBL" id="MCF4005773.1"/>
    </source>
</evidence>
<evidence type="ECO:0000256" key="1">
    <source>
        <dbReference type="SAM" id="SignalP"/>
    </source>
</evidence>
<gene>
    <name evidence="2" type="ORF">L1O03_01090</name>
</gene>
<keyword evidence="1" id="KW-0732">Signal</keyword>
<evidence type="ECO:0000313" key="3">
    <source>
        <dbReference type="Proteomes" id="UP001139336"/>
    </source>
</evidence>
<feature type="chain" id="PRO_5040763790" description="Secreted protein" evidence="1">
    <location>
        <begin position="26"/>
        <end position="164"/>
    </location>
</feature>
<dbReference type="Proteomes" id="UP001139336">
    <property type="component" value="Unassembled WGS sequence"/>
</dbReference>
<comment type="caution">
    <text evidence="2">The sequence shown here is derived from an EMBL/GenBank/DDBJ whole genome shotgun (WGS) entry which is preliminary data.</text>
</comment>
<proteinExistence type="predicted"/>
<accession>A0A9X1QQ98</accession>
<organism evidence="2 3">
    <name type="scientific">Corynebacterium uropygiale</name>
    <dbReference type="NCBI Taxonomy" id="1775911"/>
    <lineage>
        <taxon>Bacteria</taxon>
        <taxon>Bacillati</taxon>
        <taxon>Actinomycetota</taxon>
        <taxon>Actinomycetes</taxon>
        <taxon>Mycobacteriales</taxon>
        <taxon>Corynebacteriaceae</taxon>
        <taxon>Corynebacterium</taxon>
    </lineage>
</organism>
<sequence>MMRKFLAGLSIVLTTLSIFPTSGHAEEFSPSRSGNFAPTNKDLDVYSHDSHQRKQELMNDGYSRVNSEEMGNRRIDTYRKVNPQGIAVEYTVPSEAAPNVPSNYIHFEWDWGPRIYMTGQEFWSLGASGTATAVCEYFTHSHKASIACGMGATALWEKITNKAE</sequence>
<dbReference type="EMBL" id="JAKGSI010000001">
    <property type="protein sequence ID" value="MCF4005773.1"/>
    <property type="molecule type" value="Genomic_DNA"/>
</dbReference>
<keyword evidence="3" id="KW-1185">Reference proteome</keyword>
<protein>
    <recommendedName>
        <fullName evidence="4">Secreted protein</fullName>
    </recommendedName>
</protein>
<evidence type="ECO:0008006" key="4">
    <source>
        <dbReference type="Google" id="ProtNLM"/>
    </source>
</evidence>
<name>A0A9X1QQ98_9CORY</name>
<feature type="signal peptide" evidence="1">
    <location>
        <begin position="1"/>
        <end position="25"/>
    </location>
</feature>
<reference evidence="2" key="1">
    <citation type="submission" date="2022-01" db="EMBL/GenBank/DDBJ databases">
        <title>Corynebacterium sp. nov isolated from isolated from the feces of the greater white-fronted geese (Anser albifrons) at Poyang Lake, PR China.</title>
        <authorList>
            <person name="Liu Q."/>
        </authorList>
    </citation>
    <scope>NUCLEOTIDE SEQUENCE</scope>
    <source>
        <strain evidence="2">JCM 32435</strain>
    </source>
</reference>
<dbReference type="AlphaFoldDB" id="A0A9X1QQ98"/>